<feature type="domain" description="Endonuclease/exonuclease/phosphatase" evidence="1">
    <location>
        <begin position="5"/>
        <end position="245"/>
    </location>
</feature>
<evidence type="ECO:0000313" key="3">
    <source>
        <dbReference type="Proteomes" id="UP000288096"/>
    </source>
</evidence>
<dbReference type="InterPro" id="IPR036691">
    <property type="entry name" value="Endo/exonu/phosph_ase_sf"/>
</dbReference>
<reference evidence="3" key="1">
    <citation type="submission" date="2017-11" db="EMBL/GenBank/DDBJ databases">
        <authorList>
            <person name="Watanabe M."/>
            <person name="Kojima H."/>
        </authorList>
    </citation>
    <scope>NUCLEOTIDE SEQUENCE [LARGE SCALE GENOMIC DNA]</scope>
    <source>
        <strain evidence="3">Tokyo 01</strain>
    </source>
</reference>
<dbReference type="PANTHER" id="PTHR12121">
    <property type="entry name" value="CARBON CATABOLITE REPRESSOR PROTEIN 4"/>
    <property type="match status" value="1"/>
</dbReference>
<dbReference type="Proteomes" id="UP000288096">
    <property type="component" value="Unassembled WGS sequence"/>
</dbReference>
<dbReference type="InterPro" id="IPR050410">
    <property type="entry name" value="CCR4/nocturin_mRNA_transcr"/>
</dbReference>
<reference evidence="3" key="2">
    <citation type="submission" date="2019-01" db="EMBL/GenBank/DDBJ databases">
        <title>Genome sequence of Desulfonema ishimotonii strain Tokyo 01.</title>
        <authorList>
            <person name="Fukui M."/>
        </authorList>
    </citation>
    <scope>NUCLEOTIDE SEQUENCE [LARGE SCALE GENOMIC DNA]</scope>
    <source>
        <strain evidence="3">Tokyo 01</strain>
    </source>
</reference>
<dbReference type="RefSeq" id="WP_166404855.1">
    <property type="nucleotide sequence ID" value="NZ_BEXT01000001.1"/>
</dbReference>
<dbReference type="Pfam" id="PF03372">
    <property type="entry name" value="Exo_endo_phos"/>
    <property type="match status" value="1"/>
</dbReference>
<dbReference type="AlphaFoldDB" id="A0A401FS15"/>
<protein>
    <recommendedName>
        <fullName evidence="1">Endonuclease/exonuclease/phosphatase domain-containing protein</fullName>
    </recommendedName>
</protein>
<sequence>MLSVLTLNLRFGLAKDEGPRSWSRRKAIFPALFEKHPADFMGFQEANDFQADDLRQLLPDYDVIGQRRPAPVFWQNNLIFYRKSWKCTHADHFFLSPTPDIPSRFRDSRWPRQCTLGVFQQEKRKLICINTHFDFDAGVQCRSAAIIMKRLSRLPAEIPAILTGDFNAPPSAPCHAIFTGKAPEDECEISCFRDAFKAPFPATHHGFTGERVGDHIDWILFRGNMTLKTSGVFQSAIDGIWPSDHFPLYAVFDF</sequence>
<keyword evidence="3" id="KW-1185">Reference proteome</keyword>
<dbReference type="GO" id="GO:0000175">
    <property type="term" value="F:3'-5'-RNA exonuclease activity"/>
    <property type="evidence" value="ECO:0007669"/>
    <property type="project" value="TreeGrafter"/>
</dbReference>
<dbReference type="PANTHER" id="PTHR12121:SF36">
    <property type="entry name" value="ENDONUCLEASE_EXONUCLEASE_PHOSPHATASE DOMAIN-CONTAINING PROTEIN"/>
    <property type="match status" value="1"/>
</dbReference>
<dbReference type="Gene3D" id="3.60.10.10">
    <property type="entry name" value="Endonuclease/exonuclease/phosphatase"/>
    <property type="match status" value="1"/>
</dbReference>
<dbReference type="EMBL" id="BEXT01000001">
    <property type="protein sequence ID" value="GBC59757.1"/>
    <property type="molecule type" value="Genomic_DNA"/>
</dbReference>
<dbReference type="CDD" id="cd09083">
    <property type="entry name" value="EEP-1"/>
    <property type="match status" value="1"/>
</dbReference>
<gene>
    <name evidence="2" type="ORF">DENIS_0698</name>
</gene>
<evidence type="ECO:0000259" key="1">
    <source>
        <dbReference type="Pfam" id="PF03372"/>
    </source>
</evidence>
<dbReference type="InterPro" id="IPR005135">
    <property type="entry name" value="Endo/exonuclease/phosphatase"/>
</dbReference>
<comment type="caution">
    <text evidence="2">The sequence shown here is derived from an EMBL/GenBank/DDBJ whole genome shotgun (WGS) entry which is preliminary data.</text>
</comment>
<name>A0A401FS15_9BACT</name>
<dbReference type="SUPFAM" id="SSF56219">
    <property type="entry name" value="DNase I-like"/>
    <property type="match status" value="1"/>
</dbReference>
<evidence type="ECO:0000313" key="2">
    <source>
        <dbReference type="EMBL" id="GBC59757.1"/>
    </source>
</evidence>
<proteinExistence type="predicted"/>
<accession>A0A401FS15</accession>
<organism evidence="2 3">
    <name type="scientific">Desulfonema ishimotonii</name>
    <dbReference type="NCBI Taxonomy" id="45657"/>
    <lineage>
        <taxon>Bacteria</taxon>
        <taxon>Pseudomonadati</taxon>
        <taxon>Thermodesulfobacteriota</taxon>
        <taxon>Desulfobacteria</taxon>
        <taxon>Desulfobacterales</taxon>
        <taxon>Desulfococcaceae</taxon>
        <taxon>Desulfonema</taxon>
    </lineage>
</organism>